<organism evidence="1 2">
    <name type="scientific">Paramicrobacterium humi</name>
    <dbReference type="NCBI Taxonomy" id="640635"/>
    <lineage>
        <taxon>Bacteria</taxon>
        <taxon>Bacillati</taxon>
        <taxon>Actinomycetota</taxon>
        <taxon>Actinomycetes</taxon>
        <taxon>Micrococcales</taxon>
        <taxon>Microbacteriaceae</taxon>
        <taxon>Paramicrobacterium</taxon>
    </lineage>
</organism>
<proteinExistence type="predicted"/>
<sequence length="224" mass="25024">MRLTSTARVEALRELRDEFLHNYPVGRTIIGVDGASGTGTSRFADGLAAVFGEIDHAAFRASMDDFHFPRARRYRLGRDSAEGYYRDSFDEGLLRRVLVEPFRLGGSTGFQLAGFDDERDQAVEARWTTAPRDAVLIVDGPFLLRPELRGIWNWSIHLDAPPAESYRRLAESIGADPDPRAGSNARYVGGQALYRRDAAPRQIAHVLVDNADEDQPRRVFADSC</sequence>
<dbReference type="InterPro" id="IPR027417">
    <property type="entry name" value="P-loop_NTPase"/>
</dbReference>
<dbReference type="RefSeq" id="WP_091184925.1">
    <property type="nucleotide sequence ID" value="NZ_FNRY01000001.1"/>
</dbReference>
<dbReference type="STRING" id="640635.SAMN04489806_2526"/>
<dbReference type="Gene3D" id="3.40.50.300">
    <property type="entry name" value="P-loop containing nucleotide triphosphate hydrolases"/>
    <property type="match status" value="1"/>
</dbReference>
<dbReference type="EMBL" id="FNRY01000001">
    <property type="protein sequence ID" value="SEC07504.1"/>
    <property type="molecule type" value="Genomic_DNA"/>
</dbReference>
<dbReference type="GO" id="GO:0016301">
    <property type="term" value="F:kinase activity"/>
    <property type="evidence" value="ECO:0007669"/>
    <property type="project" value="UniProtKB-KW"/>
</dbReference>
<keyword evidence="1" id="KW-0808">Transferase</keyword>
<dbReference type="AlphaFoldDB" id="A0A1H4PJV5"/>
<keyword evidence="2" id="KW-1185">Reference proteome</keyword>
<dbReference type="SUPFAM" id="SSF52540">
    <property type="entry name" value="P-loop containing nucleoside triphosphate hydrolases"/>
    <property type="match status" value="1"/>
</dbReference>
<dbReference type="Proteomes" id="UP000199183">
    <property type="component" value="Unassembled WGS sequence"/>
</dbReference>
<name>A0A1H4PJV5_9MICO</name>
<evidence type="ECO:0000313" key="2">
    <source>
        <dbReference type="Proteomes" id="UP000199183"/>
    </source>
</evidence>
<protein>
    <submittedName>
        <fullName evidence="1">Uridine kinase</fullName>
    </submittedName>
</protein>
<gene>
    <name evidence="1" type="ORF">SAMN04489806_2526</name>
</gene>
<reference evidence="1 2" key="1">
    <citation type="submission" date="2016-10" db="EMBL/GenBank/DDBJ databases">
        <authorList>
            <person name="de Groot N.N."/>
        </authorList>
    </citation>
    <scope>NUCLEOTIDE SEQUENCE [LARGE SCALE GENOMIC DNA]</scope>
    <source>
        <strain evidence="1 2">DSM 21799</strain>
    </source>
</reference>
<dbReference type="OrthoDB" id="572586at2"/>
<evidence type="ECO:0000313" key="1">
    <source>
        <dbReference type="EMBL" id="SEC07504.1"/>
    </source>
</evidence>
<accession>A0A1H4PJV5</accession>
<keyword evidence="1" id="KW-0418">Kinase</keyword>